<dbReference type="GeneID" id="63366983"/>
<dbReference type="CTD" id="4509"/>
<gene>
    <name evidence="2" type="primary">ATP8</name>
</gene>
<protein>
    <submittedName>
        <fullName evidence="2">ATP synthase F0 subunit 8</fullName>
    </submittedName>
</protein>
<proteinExistence type="predicted"/>
<keyword evidence="1" id="KW-0812">Transmembrane</keyword>
<reference evidence="2" key="1">
    <citation type="submission" date="2020-09" db="EMBL/GenBank/DDBJ databases">
        <authorList>
            <person name="Xu S."/>
        </authorList>
    </citation>
    <scope>NUCLEOTIDE SEQUENCE</scope>
</reference>
<evidence type="ECO:0000313" key="2">
    <source>
        <dbReference type="EMBL" id="QOQ36881.1"/>
    </source>
</evidence>
<name>A0A7M1ICB9_9HEMI</name>
<keyword evidence="2" id="KW-0496">Mitochondrion</keyword>
<keyword evidence="1" id="KW-1133">Transmembrane helix</keyword>
<dbReference type="EMBL" id="MT990448">
    <property type="protein sequence ID" value="QOQ36881.1"/>
    <property type="molecule type" value="Genomic_DNA"/>
</dbReference>
<feature type="transmembrane region" description="Helical" evidence="1">
    <location>
        <begin position="6"/>
        <end position="29"/>
    </location>
</feature>
<accession>A0A7M1ICB9</accession>
<geneLocation type="mitochondrion" evidence="2"/>
<dbReference type="AlphaFoldDB" id="A0A7M1ICB9"/>
<keyword evidence="1" id="KW-0472">Membrane</keyword>
<organism evidence="2">
    <name type="scientific">Lophops carinata</name>
    <dbReference type="NCBI Taxonomy" id="130616"/>
    <lineage>
        <taxon>Eukaryota</taxon>
        <taxon>Metazoa</taxon>
        <taxon>Ecdysozoa</taxon>
        <taxon>Arthropoda</taxon>
        <taxon>Hexapoda</taxon>
        <taxon>Insecta</taxon>
        <taxon>Pterygota</taxon>
        <taxon>Neoptera</taxon>
        <taxon>Paraneoptera</taxon>
        <taxon>Hemiptera</taxon>
        <taxon>Auchenorrhyncha</taxon>
        <taxon>Fulgoroidea</taxon>
        <taxon>Lophopidae</taxon>
        <taxon>Lophops</taxon>
    </lineage>
</organism>
<evidence type="ECO:0000256" key="1">
    <source>
        <dbReference type="SAM" id="Phobius"/>
    </source>
</evidence>
<sequence length="50" mass="6178">MPQMSPTMWTIILFFSTFMIFQIMTMNFFDSQFKSSKQTTMKKLKINWKW</sequence>
<dbReference type="RefSeq" id="YP_010026037.1">
    <property type="nucleotide sequence ID" value="NC_053739.1"/>
</dbReference>